<dbReference type="AlphaFoldDB" id="A0A1M6AF32"/>
<accession>A0A1M6AF32</accession>
<protein>
    <submittedName>
        <fullName evidence="1">Uncharacterized protein</fullName>
    </submittedName>
</protein>
<evidence type="ECO:0000313" key="2">
    <source>
        <dbReference type="Proteomes" id="UP000184529"/>
    </source>
</evidence>
<evidence type="ECO:0000313" key="1">
    <source>
        <dbReference type="EMBL" id="SHI34908.1"/>
    </source>
</evidence>
<reference evidence="2" key="1">
    <citation type="submission" date="2016-11" db="EMBL/GenBank/DDBJ databases">
        <authorList>
            <person name="Varghese N."/>
            <person name="Submissions S."/>
        </authorList>
    </citation>
    <scope>NUCLEOTIDE SEQUENCE [LARGE SCALE GENOMIC DNA]</scope>
    <source>
        <strain evidence="2">DSM 16057</strain>
    </source>
</reference>
<dbReference type="RefSeq" id="WP_072866822.1">
    <property type="nucleotide sequence ID" value="NZ_FQZM01000003.1"/>
</dbReference>
<dbReference type="STRING" id="1121432.SAMN02745219_00119"/>
<gene>
    <name evidence="1" type="ORF">SAMN02745219_00119</name>
</gene>
<dbReference type="EMBL" id="FQZM01000003">
    <property type="protein sequence ID" value="SHI34908.1"/>
    <property type="molecule type" value="Genomic_DNA"/>
</dbReference>
<dbReference type="OrthoDB" id="5447051at2"/>
<keyword evidence="2" id="KW-1185">Reference proteome</keyword>
<dbReference type="Proteomes" id="UP000184529">
    <property type="component" value="Unassembled WGS sequence"/>
</dbReference>
<name>A0A1M6AF32_9FIRM</name>
<organism evidence="1 2">
    <name type="scientific">Desulfofundulus thermosubterraneus DSM 16057</name>
    <dbReference type="NCBI Taxonomy" id="1121432"/>
    <lineage>
        <taxon>Bacteria</taxon>
        <taxon>Bacillati</taxon>
        <taxon>Bacillota</taxon>
        <taxon>Clostridia</taxon>
        <taxon>Eubacteriales</taxon>
        <taxon>Peptococcaceae</taxon>
        <taxon>Desulfofundulus</taxon>
    </lineage>
</organism>
<proteinExistence type="predicted"/>
<sequence>MSGPTQGIDERLARCKNNCTVDHFEPGCPKILIIPVYDPSGTLHGRSQVKVEGFAAFLVDRADSEKAAGKGRIVPESRADYRERKSLLGKFFKTSAKPVSLR</sequence>